<keyword evidence="4" id="KW-0902">Two-component regulatory system</keyword>
<dbReference type="Gene3D" id="3.30.565.10">
    <property type="entry name" value="Histidine kinase-like ATPase, C-terminal domain"/>
    <property type="match status" value="1"/>
</dbReference>
<dbReference type="Pfam" id="PF00027">
    <property type="entry name" value="cNMP_binding"/>
    <property type="match status" value="1"/>
</dbReference>
<dbReference type="CDD" id="cd00038">
    <property type="entry name" value="CAP_ED"/>
    <property type="match status" value="1"/>
</dbReference>
<keyword evidence="8" id="KW-0547">Nucleotide-binding</keyword>
<keyword evidence="3" id="KW-0418">Kinase</keyword>
<evidence type="ECO:0000256" key="2">
    <source>
        <dbReference type="ARBA" id="ARBA00012438"/>
    </source>
</evidence>
<keyword evidence="8" id="KW-0067">ATP-binding</keyword>
<dbReference type="PROSITE" id="PS50042">
    <property type="entry name" value="CNMP_BINDING_3"/>
    <property type="match status" value="1"/>
</dbReference>
<gene>
    <name evidence="8" type="ORF">ACFFH7_40275</name>
</gene>
<dbReference type="InterPro" id="IPR014710">
    <property type="entry name" value="RmlC-like_jellyroll"/>
</dbReference>
<dbReference type="InterPro" id="IPR004358">
    <property type="entry name" value="Sig_transdc_His_kin-like_C"/>
</dbReference>
<evidence type="ECO:0000313" key="9">
    <source>
        <dbReference type="Proteomes" id="UP001589810"/>
    </source>
</evidence>
<dbReference type="SUPFAM" id="SSF51206">
    <property type="entry name" value="cAMP-binding domain-like"/>
    <property type="match status" value="1"/>
</dbReference>
<dbReference type="EC" id="2.7.13.3" evidence="2"/>
<dbReference type="InterPro" id="IPR005467">
    <property type="entry name" value="His_kinase_dom"/>
</dbReference>
<dbReference type="PANTHER" id="PTHR43065">
    <property type="entry name" value="SENSOR HISTIDINE KINASE"/>
    <property type="match status" value="1"/>
</dbReference>
<evidence type="ECO:0000256" key="4">
    <source>
        <dbReference type="ARBA" id="ARBA00023012"/>
    </source>
</evidence>
<dbReference type="InterPro" id="IPR018490">
    <property type="entry name" value="cNMP-bd_dom_sf"/>
</dbReference>
<evidence type="ECO:0000256" key="5">
    <source>
        <dbReference type="SAM" id="MobiDB-lite"/>
    </source>
</evidence>
<comment type="caution">
    <text evidence="8">The sequence shown here is derived from an EMBL/GenBank/DDBJ whole genome shotgun (WGS) entry which is preliminary data.</text>
</comment>
<feature type="compositionally biased region" description="Basic and acidic residues" evidence="5">
    <location>
        <begin position="78"/>
        <end position="93"/>
    </location>
</feature>
<comment type="catalytic activity">
    <reaction evidence="1">
        <text>ATP + protein L-histidine = ADP + protein N-phospho-L-histidine.</text>
        <dbReference type="EC" id="2.7.13.3"/>
    </reaction>
</comment>
<keyword evidence="9" id="KW-1185">Reference proteome</keyword>
<feature type="domain" description="Histidine kinase" evidence="7">
    <location>
        <begin position="315"/>
        <end position="481"/>
    </location>
</feature>
<sequence length="485" mass="51800">MEVETLRGITLFAALDGDQLAWLAQAGTRLSLADGEVLFRDGERAEAFYVLVEGGLAFSTTDHNGQERLLTRHSRRARAGDDVGRAEADHDGKPPAAHEFTGELPLLADADYIATAVAVGPTQVLRYAKPQFFEMLVRCPQVCTVLLPVLAWRIHAAEVAVRRRDTLEALGTLAAGLAHELNNPAAAVARSAAELADLFPQLLRDCSCLGRQAEPDELAAVNDSIDAVRYRAPLRAVDPLDAMDAMDGVTDWLEDRGIDAGGIADDLVECGLRVDDLDALAGQLRPQVLRPAVEVVAGSLRGHATVAEVVGAIGRISGLIASTKAYSDLDRAAERDEVDVVEGVEATLTLLVSKLSGIHVVRDYRPSLPRISGRPSELNQVWTNLIDNAVDAMPDGGTLTITADGVGDDLLVEFRDTGAGVPPEAVPRLFQPFFTTKDVGRGTGLGLYLSHEIVSRRHGGAISVSSQPGDTRFCVRLPVRPGARA</sequence>
<dbReference type="RefSeq" id="WP_273938350.1">
    <property type="nucleotide sequence ID" value="NZ_CP097263.1"/>
</dbReference>
<dbReference type="PANTHER" id="PTHR43065:SF48">
    <property type="entry name" value="HISTIDINE KINASE"/>
    <property type="match status" value="1"/>
</dbReference>
<organism evidence="8 9">
    <name type="scientific">Kutzneria chonburiensis</name>
    <dbReference type="NCBI Taxonomy" id="1483604"/>
    <lineage>
        <taxon>Bacteria</taxon>
        <taxon>Bacillati</taxon>
        <taxon>Actinomycetota</taxon>
        <taxon>Actinomycetes</taxon>
        <taxon>Pseudonocardiales</taxon>
        <taxon>Pseudonocardiaceae</taxon>
        <taxon>Kutzneria</taxon>
    </lineage>
</organism>
<name>A0ABV6N6V2_9PSEU</name>
<dbReference type="SMART" id="SM00387">
    <property type="entry name" value="HATPase_c"/>
    <property type="match status" value="1"/>
</dbReference>
<feature type="domain" description="Cyclic nucleotide-binding" evidence="6">
    <location>
        <begin position="11"/>
        <end position="142"/>
    </location>
</feature>
<dbReference type="EMBL" id="JBHLUD010000015">
    <property type="protein sequence ID" value="MFC0547800.1"/>
    <property type="molecule type" value="Genomic_DNA"/>
</dbReference>
<evidence type="ECO:0000256" key="3">
    <source>
        <dbReference type="ARBA" id="ARBA00022777"/>
    </source>
</evidence>
<dbReference type="PRINTS" id="PR00344">
    <property type="entry name" value="BCTRLSENSOR"/>
</dbReference>
<dbReference type="Gene3D" id="1.10.287.130">
    <property type="match status" value="1"/>
</dbReference>
<dbReference type="GO" id="GO:0005524">
    <property type="term" value="F:ATP binding"/>
    <property type="evidence" value="ECO:0007669"/>
    <property type="project" value="UniProtKB-KW"/>
</dbReference>
<protein>
    <recommendedName>
        <fullName evidence="2">histidine kinase</fullName>
        <ecNumber evidence="2">2.7.13.3</ecNumber>
    </recommendedName>
</protein>
<dbReference type="PROSITE" id="PS50109">
    <property type="entry name" value="HIS_KIN"/>
    <property type="match status" value="1"/>
</dbReference>
<evidence type="ECO:0000256" key="1">
    <source>
        <dbReference type="ARBA" id="ARBA00000085"/>
    </source>
</evidence>
<dbReference type="SUPFAM" id="SSF55874">
    <property type="entry name" value="ATPase domain of HSP90 chaperone/DNA topoisomerase II/histidine kinase"/>
    <property type="match status" value="1"/>
</dbReference>
<dbReference type="InterPro" id="IPR003594">
    <property type="entry name" value="HATPase_dom"/>
</dbReference>
<dbReference type="InterPro" id="IPR000595">
    <property type="entry name" value="cNMP-bd_dom"/>
</dbReference>
<dbReference type="Gene3D" id="2.60.120.10">
    <property type="entry name" value="Jelly Rolls"/>
    <property type="match status" value="1"/>
</dbReference>
<keyword evidence="3" id="KW-0808">Transferase</keyword>
<evidence type="ECO:0000259" key="7">
    <source>
        <dbReference type="PROSITE" id="PS50109"/>
    </source>
</evidence>
<dbReference type="Proteomes" id="UP001589810">
    <property type="component" value="Unassembled WGS sequence"/>
</dbReference>
<proteinExistence type="predicted"/>
<feature type="region of interest" description="Disordered" evidence="5">
    <location>
        <begin position="76"/>
        <end position="96"/>
    </location>
</feature>
<dbReference type="SMART" id="SM00100">
    <property type="entry name" value="cNMP"/>
    <property type="match status" value="1"/>
</dbReference>
<dbReference type="Pfam" id="PF02518">
    <property type="entry name" value="HATPase_c"/>
    <property type="match status" value="1"/>
</dbReference>
<evidence type="ECO:0000259" key="6">
    <source>
        <dbReference type="PROSITE" id="PS50042"/>
    </source>
</evidence>
<reference evidence="8 9" key="1">
    <citation type="submission" date="2024-09" db="EMBL/GenBank/DDBJ databases">
        <authorList>
            <person name="Sun Q."/>
            <person name="Mori K."/>
        </authorList>
    </citation>
    <scope>NUCLEOTIDE SEQUENCE [LARGE SCALE GENOMIC DNA]</scope>
    <source>
        <strain evidence="8 9">TBRC 1432</strain>
    </source>
</reference>
<accession>A0ABV6N6V2</accession>
<evidence type="ECO:0000313" key="8">
    <source>
        <dbReference type="EMBL" id="MFC0547800.1"/>
    </source>
</evidence>
<dbReference type="InterPro" id="IPR036890">
    <property type="entry name" value="HATPase_C_sf"/>
</dbReference>